<proteinExistence type="predicted"/>
<dbReference type="AlphaFoldDB" id="A0A494X2E6"/>
<organism evidence="1 2">
    <name type="scientific">Pararobbsia silviterrae</name>
    <dbReference type="NCBI Taxonomy" id="1792498"/>
    <lineage>
        <taxon>Bacteria</taxon>
        <taxon>Pseudomonadati</taxon>
        <taxon>Pseudomonadota</taxon>
        <taxon>Betaproteobacteria</taxon>
        <taxon>Burkholderiales</taxon>
        <taxon>Burkholderiaceae</taxon>
        <taxon>Pararobbsia</taxon>
    </lineage>
</organism>
<dbReference type="Proteomes" id="UP000270342">
    <property type="component" value="Unassembled WGS sequence"/>
</dbReference>
<comment type="caution">
    <text evidence="1">The sequence shown here is derived from an EMBL/GenBank/DDBJ whole genome shotgun (WGS) entry which is preliminary data.</text>
</comment>
<keyword evidence="2" id="KW-1185">Reference proteome</keyword>
<dbReference type="NCBIfam" id="NF047331">
    <property type="entry name" value="phage_HTJ"/>
    <property type="match status" value="1"/>
</dbReference>
<name>A0A494X2E6_9BURK</name>
<protein>
    <submittedName>
        <fullName evidence="1">Uncharacterized protein</fullName>
    </submittedName>
</protein>
<accession>A0A494X2E6</accession>
<dbReference type="OrthoDB" id="8657519at2"/>
<evidence type="ECO:0000313" key="2">
    <source>
        <dbReference type="Proteomes" id="UP000270342"/>
    </source>
</evidence>
<gene>
    <name evidence="1" type="ORF">D7S86_28450</name>
</gene>
<sequence>MAFTQQDLTAVERAIATGALTVEYNGKKVTYRHMTELLAARDAIKADIAAANPASRRRPSVGIYERF</sequence>
<reference evidence="1 2" key="1">
    <citation type="submission" date="2018-10" db="EMBL/GenBank/DDBJ databases">
        <title>Robbsia sp. DHC34, isolated from soil.</title>
        <authorList>
            <person name="Gao Z.-H."/>
            <person name="Qiu L.-H."/>
        </authorList>
    </citation>
    <scope>NUCLEOTIDE SEQUENCE [LARGE SCALE GENOMIC DNA]</scope>
    <source>
        <strain evidence="1 2">DHC34</strain>
    </source>
</reference>
<evidence type="ECO:0000313" key="1">
    <source>
        <dbReference type="EMBL" id="RKP43801.1"/>
    </source>
</evidence>
<dbReference type="EMBL" id="RBZU01000024">
    <property type="protein sequence ID" value="RKP43801.1"/>
    <property type="molecule type" value="Genomic_DNA"/>
</dbReference>
<dbReference type="RefSeq" id="WP_121091500.1">
    <property type="nucleotide sequence ID" value="NZ_RBZU01000024.1"/>
</dbReference>